<feature type="region of interest" description="Disordered" evidence="2">
    <location>
        <begin position="1"/>
        <end position="21"/>
    </location>
</feature>
<dbReference type="EMBL" id="BEGY01000122">
    <property type="protein sequence ID" value="GAX84331.1"/>
    <property type="molecule type" value="Genomic_DNA"/>
</dbReference>
<evidence type="ECO:0000313" key="4">
    <source>
        <dbReference type="Proteomes" id="UP000232323"/>
    </source>
</evidence>
<feature type="compositionally biased region" description="Low complexity" evidence="2">
    <location>
        <begin position="109"/>
        <end position="134"/>
    </location>
</feature>
<proteinExistence type="predicted"/>
<feature type="compositionally biased region" description="Polar residues" evidence="2">
    <location>
        <begin position="135"/>
        <end position="154"/>
    </location>
</feature>
<reference evidence="3 4" key="1">
    <citation type="submission" date="2017-08" db="EMBL/GenBank/DDBJ databases">
        <title>Acidophilic green algal genome provides insights into adaptation to an acidic environment.</title>
        <authorList>
            <person name="Hirooka S."/>
            <person name="Hirose Y."/>
            <person name="Kanesaki Y."/>
            <person name="Higuchi S."/>
            <person name="Fujiwara T."/>
            <person name="Onuma R."/>
            <person name="Era A."/>
            <person name="Ohbayashi R."/>
            <person name="Uzuka A."/>
            <person name="Nozaki H."/>
            <person name="Yoshikawa H."/>
            <person name="Miyagishima S.Y."/>
        </authorList>
    </citation>
    <scope>NUCLEOTIDE SEQUENCE [LARGE SCALE GENOMIC DNA]</scope>
    <source>
        <strain evidence="3 4">NIES-2499</strain>
    </source>
</reference>
<dbReference type="AlphaFoldDB" id="A0A250XMK2"/>
<keyword evidence="4" id="KW-1185">Reference proteome</keyword>
<accession>A0A250XMK2</accession>
<comment type="caution">
    <text evidence="3">The sequence shown here is derived from an EMBL/GenBank/DDBJ whole genome shotgun (WGS) entry which is preliminary data.</text>
</comment>
<feature type="compositionally biased region" description="Basic and acidic residues" evidence="2">
    <location>
        <begin position="1"/>
        <end position="17"/>
    </location>
</feature>
<gene>
    <name evidence="3" type="ORF">CEUSTIGMA_g11753.t1</name>
</gene>
<protein>
    <submittedName>
        <fullName evidence="3">Uncharacterized protein</fullName>
    </submittedName>
</protein>
<name>A0A250XMK2_9CHLO</name>
<feature type="region of interest" description="Disordered" evidence="2">
    <location>
        <begin position="281"/>
        <end position="307"/>
    </location>
</feature>
<feature type="compositionally biased region" description="Polar residues" evidence="2">
    <location>
        <begin position="37"/>
        <end position="58"/>
    </location>
</feature>
<evidence type="ECO:0000256" key="1">
    <source>
        <dbReference type="SAM" id="Coils"/>
    </source>
</evidence>
<keyword evidence="1" id="KW-0175">Coiled coil</keyword>
<feature type="coiled-coil region" evidence="1">
    <location>
        <begin position="213"/>
        <end position="243"/>
    </location>
</feature>
<feature type="region of interest" description="Disordered" evidence="2">
    <location>
        <begin position="35"/>
        <end position="198"/>
    </location>
</feature>
<evidence type="ECO:0000313" key="3">
    <source>
        <dbReference type="EMBL" id="GAX84331.1"/>
    </source>
</evidence>
<organism evidence="3 4">
    <name type="scientific">Chlamydomonas eustigma</name>
    <dbReference type="NCBI Taxonomy" id="1157962"/>
    <lineage>
        <taxon>Eukaryota</taxon>
        <taxon>Viridiplantae</taxon>
        <taxon>Chlorophyta</taxon>
        <taxon>core chlorophytes</taxon>
        <taxon>Chlorophyceae</taxon>
        <taxon>CS clade</taxon>
        <taxon>Chlamydomonadales</taxon>
        <taxon>Chlamydomonadaceae</taxon>
        <taxon>Chlamydomonas</taxon>
    </lineage>
</organism>
<dbReference type="OrthoDB" id="551763at2759"/>
<feature type="compositionally biased region" description="Low complexity" evidence="2">
    <location>
        <begin position="67"/>
        <end position="78"/>
    </location>
</feature>
<dbReference type="Proteomes" id="UP000232323">
    <property type="component" value="Unassembled WGS sequence"/>
</dbReference>
<sequence>MGLADRMAKRQGEKDPQVSRSKLFSFGLLSKSKTDIKSGSFTEQLPESQLQDSLQGNLENEYDDESGQQMSQGSKSSGWGKIRSVFKGMNPKSPFKMPAGIFSSQRNESTSSQQGQPAPSQASSSQTQQPGTSTYSGLQNQPSASGHSGFSRPSGTPPLPPKPAAATPNMPSSGQVAAPPPPTLQRSMSPSMGAPQVAATTSAATAAVNETSVRNMMQRINVLESQVQEVDELKRQLALEQRTGLEWKEKWNYQNFKLNLMVDMLVLRVLELDRTSTLSGMNRPATQTFQQPPSSNSTQLSTTAVTNSSKVTQPYNTIEREGGPIALKKAPQYVLQADLIEDSIEDF</sequence>
<evidence type="ECO:0000256" key="2">
    <source>
        <dbReference type="SAM" id="MobiDB-lite"/>
    </source>
</evidence>